<evidence type="ECO:0000256" key="7">
    <source>
        <dbReference type="ARBA" id="ARBA00023211"/>
    </source>
</evidence>
<evidence type="ECO:0000256" key="1">
    <source>
        <dbReference type="ARBA" id="ARBA00000983"/>
    </source>
</evidence>
<dbReference type="Pfam" id="PF21170">
    <property type="entry name" value="FAN1_TPR"/>
    <property type="match status" value="1"/>
</dbReference>
<dbReference type="GO" id="GO:0008409">
    <property type="term" value="F:5'-3' exonuclease activity"/>
    <property type="evidence" value="ECO:0007669"/>
    <property type="project" value="TreeGrafter"/>
</dbReference>
<dbReference type="PANTHER" id="PTHR15749">
    <property type="entry name" value="FANCONI-ASSOCIATED NUCLEASE 1"/>
    <property type="match status" value="1"/>
</dbReference>
<keyword evidence="5 8" id="KW-0378">Hydrolase</keyword>
<feature type="domain" description="VRR-NUC" evidence="9">
    <location>
        <begin position="619"/>
        <end position="734"/>
    </location>
</feature>
<evidence type="ECO:0000313" key="11">
    <source>
        <dbReference type="Proteomes" id="UP000054047"/>
    </source>
</evidence>
<dbReference type="EMBL" id="KN729203">
    <property type="protein sequence ID" value="KIH62597.1"/>
    <property type="molecule type" value="Genomic_DNA"/>
</dbReference>
<dbReference type="OrthoDB" id="76364at2759"/>
<dbReference type="GO" id="GO:0046872">
    <property type="term" value="F:metal ion binding"/>
    <property type="evidence" value="ECO:0007669"/>
    <property type="project" value="UniProtKB-KW"/>
</dbReference>
<dbReference type="GO" id="GO:0004528">
    <property type="term" value="F:phosphodiesterase I activity"/>
    <property type="evidence" value="ECO:0007669"/>
    <property type="project" value="UniProtKB-EC"/>
</dbReference>
<dbReference type="InterPro" id="IPR049126">
    <property type="entry name" value="FAN1-like_TPR"/>
</dbReference>
<dbReference type="InterPro" id="IPR014883">
    <property type="entry name" value="VRR_NUC"/>
</dbReference>
<dbReference type="Pfam" id="PF08774">
    <property type="entry name" value="VRR_NUC"/>
    <property type="match status" value="1"/>
</dbReference>
<dbReference type="Proteomes" id="UP000054047">
    <property type="component" value="Unassembled WGS sequence"/>
</dbReference>
<dbReference type="EC" id="3.1.4.1" evidence="8"/>
<dbReference type="InterPro" id="IPR011856">
    <property type="entry name" value="tRNA_endonuc-like_dom_sf"/>
</dbReference>
<evidence type="ECO:0000256" key="8">
    <source>
        <dbReference type="RuleBase" id="RU365033"/>
    </source>
</evidence>
<proteinExistence type="inferred from homology"/>
<keyword evidence="7 8" id="KW-0464">Manganese</keyword>
<dbReference type="GO" id="GO:0070336">
    <property type="term" value="F:flap-structured DNA binding"/>
    <property type="evidence" value="ECO:0007669"/>
    <property type="project" value="TreeGrafter"/>
</dbReference>
<dbReference type="AlphaFoldDB" id="A0A0C2DJB2"/>
<accession>A0A0C2DJB2</accession>
<dbReference type="GO" id="GO:0017108">
    <property type="term" value="F:5'-flap endonuclease activity"/>
    <property type="evidence" value="ECO:0007669"/>
    <property type="project" value="TreeGrafter"/>
</dbReference>
<dbReference type="InterPro" id="IPR033315">
    <property type="entry name" value="Fan1-like"/>
</dbReference>
<gene>
    <name evidence="10" type="ORF">ANCDUO_07119</name>
</gene>
<keyword evidence="8" id="KW-0234">DNA repair</keyword>
<dbReference type="PANTHER" id="PTHR15749:SF4">
    <property type="entry name" value="FANCONI-ASSOCIATED NUCLEASE 1"/>
    <property type="match status" value="1"/>
</dbReference>
<dbReference type="CDD" id="cd22326">
    <property type="entry name" value="FAN1-like"/>
    <property type="match status" value="1"/>
</dbReference>
<keyword evidence="3 8" id="KW-0540">Nuclease</keyword>
<comment type="similarity">
    <text evidence="2 8">Belongs to the FAN1 family.</text>
</comment>
<dbReference type="InterPro" id="IPR049132">
    <property type="entry name" value="FAN1-like_euk"/>
</dbReference>
<dbReference type="SMART" id="SM00990">
    <property type="entry name" value="VRR_NUC"/>
    <property type="match status" value="1"/>
</dbReference>
<evidence type="ECO:0000256" key="3">
    <source>
        <dbReference type="ARBA" id="ARBA00022722"/>
    </source>
</evidence>
<evidence type="ECO:0000313" key="10">
    <source>
        <dbReference type="EMBL" id="KIH62597.1"/>
    </source>
</evidence>
<evidence type="ECO:0000256" key="6">
    <source>
        <dbReference type="ARBA" id="ARBA00022842"/>
    </source>
</evidence>
<evidence type="ECO:0000256" key="2">
    <source>
        <dbReference type="ARBA" id="ARBA00005533"/>
    </source>
</evidence>
<evidence type="ECO:0000256" key="4">
    <source>
        <dbReference type="ARBA" id="ARBA00022723"/>
    </source>
</evidence>
<evidence type="ECO:0000259" key="9">
    <source>
        <dbReference type="SMART" id="SM00990"/>
    </source>
</evidence>
<keyword evidence="4 8" id="KW-0479">Metal-binding</keyword>
<comment type="catalytic activity">
    <reaction evidence="1 8">
        <text>Hydrolytically removes 5'-nucleotides successively from the 3'-hydroxy termini of 3'-hydroxy-terminated oligonucleotides.</text>
        <dbReference type="EC" id="3.1.4.1"/>
    </reaction>
</comment>
<reference evidence="10 11" key="1">
    <citation type="submission" date="2013-12" db="EMBL/GenBank/DDBJ databases">
        <title>Draft genome of the parsitic nematode Ancylostoma duodenale.</title>
        <authorList>
            <person name="Mitreva M."/>
        </authorList>
    </citation>
    <scope>NUCLEOTIDE SEQUENCE [LARGE SCALE GENOMIC DNA]</scope>
    <source>
        <strain evidence="10 11">Zhejiang</strain>
    </source>
</reference>
<dbReference type="GO" id="GO:0005634">
    <property type="term" value="C:nucleus"/>
    <property type="evidence" value="ECO:0007669"/>
    <property type="project" value="UniProtKB-SubCell"/>
</dbReference>
<dbReference type="Gene3D" id="3.40.1350.10">
    <property type="match status" value="1"/>
</dbReference>
<comment type="cofactor">
    <cofactor evidence="8">
        <name>Mg(2+)</name>
        <dbReference type="ChEBI" id="CHEBI:18420"/>
    </cofactor>
    <cofactor evidence="8">
        <name>Mn(2+)</name>
        <dbReference type="ChEBI" id="CHEBI:29035"/>
    </cofactor>
</comment>
<comment type="function">
    <text evidence="8">Nuclease required for the repair of DNA interstrand cross-links (ICL). Acts as a 5'-3' exonuclease that anchors at a cut end of DNA and cleaves DNA successively at every third nucleotide, allowing to excise an ICL from one strand through flanking incisions.</text>
</comment>
<organism evidence="10 11">
    <name type="scientific">Ancylostoma duodenale</name>
    <dbReference type="NCBI Taxonomy" id="51022"/>
    <lineage>
        <taxon>Eukaryota</taxon>
        <taxon>Metazoa</taxon>
        <taxon>Ecdysozoa</taxon>
        <taxon>Nematoda</taxon>
        <taxon>Chromadorea</taxon>
        <taxon>Rhabditida</taxon>
        <taxon>Rhabditina</taxon>
        <taxon>Rhabditomorpha</taxon>
        <taxon>Strongyloidea</taxon>
        <taxon>Ancylostomatidae</taxon>
        <taxon>Ancylostomatinae</taxon>
        <taxon>Ancylostoma</taxon>
    </lineage>
</organism>
<keyword evidence="8" id="KW-0539">Nucleus</keyword>
<dbReference type="GO" id="GO:0036297">
    <property type="term" value="P:interstrand cross-link repair"/>
    <property type="evidence" value="ECO:0007669"/>
    <property type="project" value="InterPro"/>
</dbReference>
<keyword evidence="11" id="KW-1185">Reference proteome</keyword>
<evidence type="ECO:0000256" key="5">
    <source>
        <dbReference type="ARBA" id="ARBA00022801"/>
    </source>
</evidence>
<keyword evidence="6 8" id="KW-0460">Magnesium</keyword>
<feature type="non-terminal residue" evidence="10">
    <location>
        <position position="1"/>
    </location>
</feature>
<keyword evidence="8" id="KW-0227">DNA damage</keyword>
<comment type="subcellular location">
    <subcellularLocation>
        <location evidence="8">Nucleus</location>
    </subcellularLocation>
</comment>
<protein>
    <recommendedName>
        <fullName evidence="8">Fanconi-associated nuclease</fullName>
        <ecNumber evidence="8">3.1.4.1</ecNumber>
    </recommendedName>
</protein>
<name>A0A0C2DJB2_9BILA</name>
<sequence length="741" mass="84951">LFYPSSDKPFSIFSEKSSERRRSRRIITRSESIEEIEVIKVEPNTSMATGPETIRCTSPLLENRPTHSCDSVEACVASSSNHKKLMTIEEVVQKIESLLNSSILISPKKLAAMQEIDGDASTVDFKRAPYIVKFTLLMMRRVLLTAKSDGGRYDETFWGKDIEIFDRYSELSSTIDVALKELVDNGFVDSDKYLSSLEEVLKIAPLPVLRVVAKKYQLDITKGKIELISTLRNFSATQKGLFGQMGTVTVAMVKTVKKELGSCYRINRNVSMAFKALFTLYAPTEMCSSLVIDQPSLNLSQNLLFTLLRMDQGIVQFPAPNPCQNIISIYESKDDLLAYVEAKELEVELVGHLSSNKFNEAYECAFRAREILSSLSEESRSKAASLPMPLRRFTAFAILIRCVAHGAGVLERQKKYAIAISWQRFLLKTPELKPFCTNSRGALWDRLALNLDAHMKEREEALQEIREGMEDEVVADKDKLMLQDRAIRISNRDFLERIVLMEPIKKEIHGTTLSKELGDSRINRFVLKDADGLVVECAVEEVVRKHYLDKEDFDNGVHAEGSIWHTVLGLLFYDIIFDHDVKNVWLSELQANPIDLNSRDLYENRRERFDERFTWLETAADDEIEDVVRSTWSAQNLQETSEINWELFQSVDDFLEFLFCCPRSGLLAVLRRVITDYRNCRSGFPDLTMWNTKTKKVAVVEVKGPGDRLSTKQRLWLDYFMRHDIRAEVCHVIGEWRSLYY</sequence>